<evidence type="ECO:0000313" key="4">
    <source>
        <dbReference type="EMBL" id="CAD7641646.1"/>
    </source>
</evidence>
<evidence type="ECO:0000256" key="3">
    <source>
        <dbReference type="PROSITE-ProRule" id="PRU00235"/>
    </source>
</evidence>
<dbReference type="GO" id="GO:0016705">
    <property type="term" value="F:oxidoreductase activity, acting on paired donors, with incorporation or reduction of molecular oxygen"/>
    <property type="evidence" value="ECO:0007669"/>
    <property type="project" value="InterPro"/>
</dbReference>
<dbReference type="EMBL" id="CAJPVJ010000892">
    <property type="protein sequence ID" value="CAG2163632.1"/>
    <property type="molecule type" value="Genomic_DNA"/>
</dbReference>
<dbReference type="Gene3D" id="1.10.630.10">
    <property type="entry name" value="Cytochrome P450"/>
    <property type="match status" value="1"/>
</dbReference>
<evidence type="ECO:0000256" key="2">
    <source>
        <dbReference type="ARBA" id="ARBA00023033"/>
    </source>
</evidence>
<dbReference type="InterPro" id="IPR000408">
    <property type="entry name" value="Reg_chr_condens"/>
</dbReference>
<name>A0A7R9LHC8_9ACAR</name>
<evidence type="ECO:0000313" key="5">
    <source>
        <dbReference type="Proteomes" id="UP000728032"/>
    </source>
</evidence>
<keyword evidence="5" id="KW-1185">Reference proteome</keyword>
<dbReference type="InterPro" id="IPR053035">
    <property type="entry name" value="Mitochondrial_GEF_domain"/>
</dbReference>
<feature type="repeat" description="RCC1" evidence="3">
    <location>
        <begin position="192"/>
        <end position="247"/>
    </location>
</feature>
<feature type="non-terminal residue" evidence="4">
    <location>
        <position position="1"/>
    </location>
</feature>
<dbReference type="PRINTS" id="PR00633">
    <property type="entry name" value="RCCNDNSATION"/>
</dbReference>
<dbReference type="PROSITE" id="PS00626">
    <property type="entry name" value="RCC1_2"/>
    <property type="match status" value="1"/>
</dbReference>
<dbReference type="Gene3D" id="2.130.10.30">
    <property type="entry name" value="Regulator of chromosome condensation 1/beta-lactamase-inhibitor protein II"/>
    <property type="match status" value="2"/>
</dbReference>
<dbReference type="OrthoDB" id="70707at2759"/>
<keyword evidence="2" id="KW-0503">Monooxygenase</keyword>
<organism evidence="4">
    <name type="scientific">Oppiella nova</name>
    <dbReference type="NCBI Taxonomy" id="334625"/>
    <lineage>
        <taxon>Eukaryota</taxon>
        <taxon>Metazoa</taxon>
        <taxon>Ecdysozoa</taxon>
        <taxon>Arthropoda</taxon>
        <taxon>Chelicerata</taxon>
        <taxon>Arachnida</taxon>
        <taxon>Acari</taxon>
        <taxon>Acariformes</taxon>
        <taxon>Sarcoptiformes</taxon>
        <taxon>Oribatida</taxon>
        <taxon>Brachypylina</taxon>
        <taxon>Oppioidea</taxon>
        <taxon>Oppiidae</taxon>
        <taxon>Oppiella</taxon>
    </lineage>
</organism>
<feature type="repeat" description="RCC1" evidence="3">
    <location>
        <begin position="413"/>
        <end position="462"/>
    </location>
</feature>
<feature type="repeat" description="RCC1" evidence="3">
    <location>
        <begin position="248"/>
        <end position="300"/>
    </location>
</feature>
<dbReference type="SUPFAM" id="SSF48264">
    <property type="entry name" value="Cytochrome P450"/>
    <property type="match status" value="1"/>
</dbReference>
<dbReference type="PANTHER" id="PTHR46337">
    <property type="entry name" value="RCC1-LIKE G EXCHANGING FACTOR-LIKE PROTEIN"/>
    <property type="match status" value="1"/>
</dbReference>
<dbReference type="GO" id="GO:0020037">
    <property type="term" value="F:heme binding"/>
    <property type="evidence" value="ECO:0007669"/>
    <property type="project" value="InterPro"/>
</dbReference>
<gene>
    <name evidence="4" type="ORF">ONB1V03_LOCUS3205</name>
</gene>
<dbReference type="InterPro" id="IPR001128">
    <property type="entry name" value="Cyt_P450"/>
</dbReference>
<feature type="repeat" description="RCC1" evidence="3">
    <location>
        <begin position="130"/>
        <end position="191"/>
    </location>
</feature>
<dbReference type="Proteomes" id="UP000728032">
    <property type="component" value="Unassembled WGS sequence"/>
</dbReference>
<evidence type="ECO:0000256" key="1">
    <source>
        <dbReference type="ARBA" id="ARBA00010617"/>
    </source>
</evidence>
<dbReference type="InterPro" id="IPR009091">
    <property type="entry name" value="RCC1/BLIP-II"/>
</dbReference>
<dbReference type="AlphaFoldDB" id="A0A7R9LHC8"/>
<protein>
    <submittedName>
        <fullName evidence="4">Uncharacterized protein</fullName>
    </submittedName>
</protein>
<keyword evidence="2" id="KW-0560">Oxidoreductase</keyword>
<dbReference type="GO" id="GO:0019843">
    <property type="term" value="F:rRNA binding"/>
    <property type="evidence" value="ECO:0007669"/>
    <property type="project" value="TreeGrafter"/>
</dbReference>
<dbReference type="Pfam" id="PF00067">
    <property type="entry name" value="p450"/>
    <property type="match status" value="1"/>
</dbReference>
<accession>A0A7R9LHC8</accession>
<sequence length="614" mass="67957">MLTKRTVCVKSVAKCVHNLTFTRLMARAIPRGQDPQEVEAMPVFQYTASDRLSSKRHKQLYFWGYSGGGALGRLGLIQRVQFKGRPPLPPVETRSAPMKSDFVDLHTNVVDVSAGFGFTVIAAVAKDSSHRLFGCGINTDSQLGYQSPPGPKGEPLMCLFKPVPIRLPISEKDRVVRVSCGRSHTICVTSSSQIFSLGNNSFGQCGRPIVDNEVYFPSQRIHQIQEIDDKVIDVVCGQDHTLFLTEKGSVYSCGWGADGQTGLGHYRNEGIPIKVKGDIEGEKIIQLSSAADSVLALNDKGDVFCWGNSEYSQFQTITSERQLNVPKNIKFNNIKGKVVNVCAGGSVCALVNDLGNVYVWGFGILGMGPKVQQLKTPTMLPMPLFGANEFNPNVKVVKVEASFSHLAAITNKGDLFMWGKNTKGCLGLGHYADQYFPFRVCVPTVVRKVSLGIDHTDMYGNYTMDVIATCAFATKTNAHNDLDILPTFLVKRIFGGNKDKTGVEFFLETTRQIISTRRQSKQKYNDFIQLLMDVEKDGDITRDEADIHESHHVNEGEEELESEKKALNVNLVNKQLTEYEILAQAIVFFLAGYETTATTLTFCTYELALNQDIQ</sequence>
<dbReference type="GO" id="GO:0005506">
    <property type="term" value="F:iron ion binding"/>
    <property type="evidence" value="ECO:0007669"/>
    <property type="project" value="InterPro"/>
</dbReference>
<feature type="repeat" description="RCC1" evidence="3">
    <location>
        <begin position="355"/>
        <end position="412"/>
    </location>
</feature>
<dbReference type="GO" id="GO:0004497">
    <property type="term" value="F:monooxygenase activity"/>
    <property type="evidence" value="ECO:0007669"/>
    <property type="project" value="UniProtKB-KW"/>
</dbReference>
<dbReference type="SUPFAM" id="SSF50985">
    <property type="entry name" value="RCC1/BLIP-II"/>
    <property type="match status" value="1"/>
</dbReference>
<dbReference type="PROSITE" id="PS50012">
    <property type="entry name" value="RCC1_3"/>
    <property type="match status" value="6"/>
</dbReference>
<feature type="repeat" description="RCC1" evidence="3">
    <location>
        <begin position="301"/>
        <end position="354"/>
    </location>
</feature>
<dbReference type="GO" id="GO:0005085">
    <property type="term" value="F:guanyl-nucleotide exchange factor activity"/>
    <property type="evidence" value="ECO:0007669"/>
    <property type="project" value="TreeGrafter"/>
</dbReference>
<dbReference type="EMBL" id="OC915717">
    <property type="protein sequence ID" value="CAD7641646.1"/>
    <property type="molecule type" value="Genomic_DNA"/>
</dbReference>
<dbReference type="InterPro" id="IPR036396">
    <property type="entry name" value="Cyt_P450_sf"/>
</dbReference>
<dbReference type="GO" id="GO:0005743">
    <property type="term" value="C:mitochondrial inner membrane"/>
    <property type="evidence" value="ECO:0007669"/>
    <property type="project" value="TreeGrafter"/>
</dbReference>
<dbReference type="GO" id="GO:0070131">
    <property type="term" value="P:positive regulation of mitochondrial translation"/>
    <property type="evidence" value="ECO:0007669"/>
    <property type="project" value="TreeGrafter"/>
</dbReference>
<reference evidence="4" key="1">
    <citation type="submission" date="2020-11" db="EMBL/GenBank/DDBJ databases">
        <authorList>
            <person name="Tran Van P."/>
        </authorList>
    </citation>
    <scope>NUCLEOTIDE SEQUENCE</scope>
</reference>
<dbReference type="Pfam" id="PF13540">
    <property type="entry name" value="RCC1_2"/>
    <property type="match status" value="2"/>
</dbReference>
<proteinExistence type="inferred from homology"/>
<comment type="similarity">
    <text evidence="1">Belongs to the cytochrome P450 family.</text>
</comment>
<dbReference type="PANTHER" id="PTHR46337:SF1">
    <property type="entry name" value="RCC1-LIKE G EXCHANGING FACTOR-LIKE PROTEIN"/>
    <property type="match status" value="1"/>
</dbReference>
<dbReference type="Pfam" id="PF00415">
    <property type="entry name" value="RCC1"/>
    <property type="match status" value="2"/>
</dbReference>